<feature type="region of interest" description="Disordered" evidence="1">
    <location>
        <begin position="1"/>
        <end position="52"/>
    </location>
</feature>
<organism evidence="2 3">
    <name type="scientific">Pyricularia oryzae</name>
    <name type="common">Rice blast fungus</name>
    <name type="synonym">Magnaporthe oryzae</name>
    <dbReference type="NCBI Taxonomy" id="318829"/>
    <lineage>
        <taxon>Eukaryota</taxon>
        <taxon>Fungi</taxon>
        <taxon>Dikarya</taxon>
        <taxon>Ascomycota</taxon>
        <taxon>Pezizomycotina</taxon>
        <taxon>Sordariomycetes</taxon>
        <taxon>Sordariomycetidae</taxon>
        <taxon>Magnaporthales</taxon>
        <taxon>Pyriculariaceae</taxon>
        <taxon>Pyricularia</taxon>
    </lineage>
</organism>
<name>A0A4P7NHY7_PYROR</name>
<protein>
    <submittedName>
        <fullName evidence="2">Uncharacterized protein</fullName>
    </submittedName>
</protein>
<evidence type="ECO:0000313" key="3">
    <source>
        <dbReference type="Proteomes" id="UP000294847"/>
    </source>
</evidence>
<dbReference type="Proteomes" id="UP000294847">
    <property type="component" value="Chromosome 4"/>
</dbReference>
<evidence type="ECO:0000256" key="1">
    <source>
        <dbReference type="SAM" id="MobiDB-lite"/>
    </source>
</evidence>
<reference evidence="2 3" key="1">
    <citation type="journal article" date="2019" name="Mol. Biol. Evol.">
        <title>Blast fungal genomes show frequent chromosomal changes, gene gains and losses, and effector gene turnover.</title>
        <authorList>
            <person name="Gomez Luciano L.B."/>
            <person name="Jason Tsai I."/>
            <person name="Chuma I."/>
            <person name="Tosa Y."/>
            <person name="Chen Y.H."/>
            <person name="Li J.Y."/>
            <person name="Li M.Y."/>
            <person name="Jade Lu M.Y."/>
            <person name="Nakayashiki H."/>
            <person name="Li W.H."/>
        </authorList>
    </citation>
    <scope>NUCLEOTIDE SEQUENCE [LARGE SCALE GENOMIC DNA]</scope>
    <source>
        <strain evidence="2">MZ5-1-6</strain>
    </source>
</reference>
<gene>
    <name evidence="2" type="ORF">PoMZ_08547</name>
</gene>
<accession>A0A4P7NHY7</accession>
<sequence>MKGGCRWTNREAGPPVNKRREKRVVDGRRCPKTGSGIRRRRDGERKRKQARTGVDDWPALRVLSDVTRQGLFCVRWPTRMREV</sequence>
<dbReference type="AlphaFoldDB" id="A0A4P7NHY7"/>
<proteinExistence type="predicted"/>
<evidence type="ECO:0000313" key="2">
    <source>
        <dbReference type="EMBL" id="QBZ61594.1"/>
    </source>
</evidence>
<dbReference type="EMBL" id="CP034207">
    <property type="protein sequence ID" value="QBZ61594.1"/>
    <property type="molecule type" value="Genomic_DNA"/>
</dbReference>